<name>A0A5P8DD41_9CAUD</name>
<dbReference type="GeneID" id="77930681"/>
<dbReference type="EMBL" id="MN428053">
    <property type="protein sequence ID" value="QFP96661.1"/>
    <property type="molecule type" value="Genomic_DNA"/>
</dbReference>
<keyword evidence="2" id="KW-1185">Reference proteome</keyword>
<dbReference type="RefSeq" id="YP_010654829.1">
    <property type="nucleotide sequence ID" value="NC_070816.1"/>
</dbReference>
<reference evidence="1 2" key="1">
    <citation type="submission" date="2019-09" db="EMBL/GenBank/DDBJ databases">
        <authorList>
            <person name="Silva M.P."/>
            <person name="Gonzalez K."/>
            <person name="Koka A.K."/>
            <person name="Cabrera L."/>
            <person name="Cambron D.A."/>
            <person name="Diaz-Ariza A.M."/>
            <person name="Escobar S.L."/>
            <person name="Gali A.E."/>
            <person name="Garcia A."/>
            <person name="Gonzalez K.S."/>
            <person name="Mejia V.A."/>
            <person name="Morales N.J."/>
            <person name="Puente P.E."/>
            <person name="Ramos S.M."/>
            <person name="Rivera A.M."/>
            <person name="Ruas A.M."/>
            <person name="Ruiz E.O."/>
            <person name="Rustin G.O."/>
            <person name="Santana P.N."/>
            <person name="Alonso A."/>
            <person name="Arias E."/>
            <person name="Boaretto D."/>
            <person name="Casey G.B."/>
            <person name="Fernandez S.D."/>
            <person name="Flores B.C."/>
            <person name="Gonzalez C.A."/>
            <person name="Hernandez L.A."/>
            <person name="Lormand T.I."/>
            <person name="Oro J.D."/>
            <person name="Pineiro L."/>
            <person name="Quintana A.E."/>
            <person name="Solorzano G.E."/>
            <person name="Waikel P.A."/>
            <person name="Dougan K.E."/>
            <person name="Rodriguez-Lanetty M."/>
            <person name="Ball S.L."/>
            <person name="Garlena R.A."/>
            <person name="Russell D.A."/>
            <person name="Pope W.H."/>
            <person name="Jacobs-Sera D."/>
            <person name="Hatfull G.F."/>
        </authorList>
    </citation>
    <scope>NUCLEOTIDE SEQUENCE [LARGE SCALE GENOMIC DNA]</scope>
</reference>
<evidence type="ECO:0000313" key="1">
    <source>
        <dbReference type="EMBL" id="QFP96661.1"/>
    </source>
</evidence>
<sequence>MSDEELETPVVRRCPVCWQPARIGDRNTFLAHLDTADRLCHMVGRSAPTRWTDGFRLVAA</sequence>
<organism evidence="1 2">
    <name type="scientific">Gordonia phage Denise</name>
    <dbReference type="NCBI Taxonomy" id="2652879"/>
    <lineage>
        <taxon>Viruses</taxon>
        <taxon>Duplodnaviria</taxon>
        <taxon>Heunggongvirae</taxon>
        <taxon>Uroviricota</taxon>
        <taxon>Caudoviricetes</taxon>
        <taxon>Denisevirus</taxon>
        <taxon>Denisevirus denise</taxon>
    </lineage>
</organism>
<protein>
    <submittedName>
        <fullName evidence="1">Uncharacterized protein</fullName>
    </submittedName>
</protein>
<dbReference type="KEGG" id="vg:77930681"/>
<dbReference type="Proteomes" id="UP000326737">
    <property type="component" value="Segment"/>
</dbReference>
<gene>
    <name evidence="1" type="primary">46</name>
    <name evidence="1" type="ORF">SEA_DENISE_46</name>
</gene>
<accession>A0A5P8DD41</accession>
<proteinExistence type="predicted"/>
<evidence type="ECO:0000313" key="2">
    <source>
        <dbReference type="Proteomes" id="UP000326737"/>
    </source>
</evidence>